<dbReference type="CDD" id="cd12152">
    <property type="entry name" value="F1-ATPase_delta"/>
    <property type="match status" value="1"/>
</dbReference>
<dbReference type="InterPro" id="IPR036771">
    <property type="entry name" value="ATPsynth_dsu/esu_N"/>
</dbReference>
<evidence type="ECO:0000256" key="7">
    <source>
        <dbReference type="ARBA" id="ARBA00022475"/>
    </source>
</evidence>
<dbReference type="Pfam" id="PF02823">
    <property type="entry name" value="ATP-synt_DE_N"/>
    <property type="match status" value="1"/>
</dbReference>
<comment type="similarity">
    <text evidence="3 15 16">Belongs to the ATPase epsilon chain family.</text>
</comment>
<comment type="subunit">
    <text evidence="4 15 16">F-type ATPases have 2 components, CF(1) - the catalytic core - and CF(0) - the membrane proton channel. CF(1) has five subunits: alpha(3), beta(3), gamma(1), delta(1), epsilon(1). CF(0) has three main subunits: a, b and c.</text>
</comment>
<evidence type="ECO:0000256" key="3">
    <source>
        <dbReference type="ARBA" id="ARBA00005712"/>
    </source>
</evidence>
<dbReference type="eggNOG" id="COG0355">
    <property type="taxonomic scope" value="Bacteria"/>
</dbReference>
<protein>
    <recommendedName>
        <fullName evidence="5 15">ATP synthase epsilon chain</fullName>
    </recommendedName>
    <alternativeName>
        <fullName evidence="14 15">ATP synthase F1 sector epsilon subunit</fullName>
    </alternativeName>
    <alternativeName>
        <fullName evidence="13 15">F-ATPase epsilon subunit</fullName>
    </alternativeName>
</protein>
<keyword evidence="12 15" id="KW-0066">ATP synthesis</keyword>
<dbReference type="InterPro" id="IPR020546">
    <property type="entry name" value="ATP_synth_F1_dsu/esu_N"/>
</dbReference>
<keyword evidence="8 15" id="KW-0375">Hydrogen ion transport</keyword>
<name>L0WAW6_9GAMM</name>
<evidence type="ECO:0000256" key="12">
    <source>
        <dbReference type="ARBA" id="ARBA00023310"/>
    </source>
</evidence>
<accession>L0WAW6</accession>
<dbReference type="SUPFAM" id="SSF51344">
    <property type="entry name" value="Epsilon subunit of F1F0-ATP synthase N-terminal domain"/>
    <property type="match status" value="1"/>
</dbReference>
<dbReference type="RefSeq" id="WP_008930074.1">
    <property type="nucleotide sequence ID" value="NZ_AMRJ01000030.1"/>
</dbReference>
<dbReference type="Pfam" id="PF00401">
    <property type="entry name" value="ATP-synt_DE"/>
    <property type="match status" value="1"/>
</dbReference>
<dbReference type="GO" id="GO:0005524">
    <property type="term" value="F:ATP binding"/>
    <property type="evidence" value="ECO:0007669"/>
    <property type="project" value="UniProtKB-UniRule"/>
</dbReference>
<feature type="domain" description="ATP synthase epsilon subunit C-terminal" evidence="18">
    <location>
        <begin position="88"/>
        <end position="133"/>
    </location>
</feature>
<evidence type="ECO:0000256" key="4">
    <source>
        <dbReference type="ARBA" id="ARBA00011648"/>
    </source>
</evidence>
<evidence type="ECO:0000256" key="9">
    <source>
        <dbReference type="ARBA" id="ARBA00023065"/>
    </source>
</evidence>
<dbReference type="OrthoDB" id="9791445at2"/>
<comment type="caution">
    <text evidence="20">The sequence shown here is derived from an EMBL/GenBank/DDBJ whole genome shotgun (WGS) entry which is preliminary data.</text>
</comment>
<comment type="subcellular location">
    <subcellularLocation>
        <location evidence="2 15">Cell membrane</location>
        <topology evidence="2 15">Peripheral membrane protein</topology>
    </subcellularLocation>
</comment>
<evidence type="ECO:0000313" key="21">
    <source>
        <dbReference type="Proteomes" id="UP000010164"/>
    </source>
</evidence>
<dbReference type="Gene3D" id="1.20.5.440">
    <property type="entry name" value="ATP synthase delta/epsilon subunit, C-terminal domain"/>
    <property type="match status" value="1"/>
</dbReference>
<evidence type="ECO:0000256" key="17">
    <source>
        <dbReference type="SAM" id="MobiDB-lite"/>
    </source>
</evidence>
<keyword evidence="7 15" id="KW-1003">Cell membrane</keyword>
<evidence type="ECO:0000259" key="19">
    <source>
        <dbReference type="Pfam" id="PF02823"/>
    </source>
</evidence>
<feature type="domain" description="ATP synthase F1 complex delta/epsilon subunit N-terminal" evidence="19">
    <location>
        <begin position="6"/>
        <end position="84"/>
    </location>
</feature>
<dbReference type="NCBIfam" id="NF001847">
    <property type="entry name" value="PRK00571.1-4"/>
    <property type="match status" value="1"/>
</dbReference>
<evidence type="ECO:0000256" key="11">
    <source>
        <dbReference type="ARBA" id="ARBA00023196"/>
    </source>
</evidence>
<evidence type="ECO:0000256" key="10">
    <source>
        <dbReference type="ARBA" id="ARBA00023136"/>
    </source>
</evidence>
<dbReference type="SUPFAM" id="SSF46604">
    <property type="entry name" value="Epsilon subunit of F1F0-ATP synthase C-terminal domain"/>
    <property type="match status" value="1"/>
</dbReference>
<evidence type="ECO:0000256" key="5">
    <source>
        <dbReference type="ARBA" id="ARBA00014480"/>
    </source>
</evidence>
<dbReference type="AlphaFoldDB" id="L0WAW6"/>
<evidence type="ECO:0000256" key="16">
    <source>
        <dbReference type="RuleBase" id="RU003656"/>
    </source>
</evidence>
<dbReference type="EMBL" id="AMRJ01000030">
    <property type="protein sequence ID" value="EKF73242.1"/>
    <property type="molecule type" value="Genomic_DNA"/>
</dbReference>
<feature type="region of interest" description="Disordered" evidence="17">
    <location>
        <begin position="89"/>
        <end position="111"/>
    </location>
</feature>
<dbReference type="FunFam" id="2.60.15.10:FF:000001">
    <property type="entry name" value="ATP synthase epsilon chain"/>
    <property type="match status" value="1"/>
</dbReference>
<evidence type="ECO:0000256" key="15">
    <source>
        <dbReference type="HAMAP-Rule" id="MF_00530"/>
    </source>
</evidence>
<evidence type="ECO:0000256" key="14">
    <source>
        <dbReference type="ARBA" id="ARBA00031795"/>
    </source>
</evidence>
<dbReference type="Proteomes" id="UP000010164">
    <property type="component" value="Unassembled WGS sequence"/>
</dbReference>
<dbReference type="Gene3D" id="2.60.15.10">
    <property type="entry name" value="F0F1 ATP synthase delta/epsilon subunit, N-terminal"/>
    <property type="match status" value="1"/>
</dbReference>
<evidence type="ECO:0000256" key="6">
    <source>
        <dbReference type="ARBA" id="ARBA00022448"/>
    </source>
</evidence>
<evidence type="ECO:0000256" key="2">
    <source>
        <dbReference type="ARBA" id="ARBA00004202"/>
    </source>
</evidence>
<keyword evidence="21" id="KW-1185">Reference proteome</keyword>
<dbReference type="NCBIfam" id="NF009977">
    <property type="entry name" value="PRK13442.1"/>
    <property type="match status" value="1"/>
</dbReference>
<dbReference type="GO" id="GO:0005886">
    <property type="term" value="C:plasma membrane"/>
    <property type="evidence" value="ECO:0007669"/>
    <property type="project" value="UniProtKB-SubCell"/>
</dbReference>
<evidence type="ECO:0000256" key="13">
    <source>
        <dbReference type="ARBA" id="ARBA00030215"/>
    </source>
</evidence>
<dbReference type="PANTHER" id="PTHR13822">
    <property type="entry name" value="ATP SYNTHASE DELTA/EPSILON CHAIN"/>
    <property type="match status" value="1"/>
</dbReference>
<evidence type="ECO:0000259" key="18">
    <source>
        <dbReference type="Pfam" id="PF00401"/>
    </source>
</evidence>
<dbReference type="GO" id="GO:0046933">
    <property type="term" value="F:proton-transporting ATP synthase activity, rotational mechanism"/>
    <property type="evidence" value="ECO:0007669"/>
    <property type="project" value="UniProtKB-UniRule"/>
</dbReference>
<reference evidence="20 21" key="1">
    <citation type="journal article" date="2012" name="J. Bacteriol.">
        <title>Genome Sequence of the Alkane-Degrading Bacterium Alcanivorax hongdengensis Type Strain A-11-3.</title>
        <authorList>
            <person name="Lai Q."/>
            <person name="Shao Z."/>
        </authorList>
    </citation>
    <scope>NUCLEOTIDE SEQUENCE [LARGE SCALE GENOMIC DNA]</scope>
    <source>
        <strain evidence="20 21">A-11-3</strain>
    </source>
</reference>
<dbReference type="InterPro" id="IPR036794">
    <property type="entry name" value="ATP_F1_dsu/esu_C_sf"/>
</dbReference>
<evidence type="ECO:0000313" key="20">
    <source>
        <dbReference type="EMBL" id="EKF73242.1"/>
    </source>
</evidence>
<dbReference type="PATRIC" id="fig|1177179.3.peg.2863"/>
<organism evidence="20 21">
    <name type="scientific">Alcanivorax hongdengensis A-11-3</name>
    <dbReference type="NCBI Taxonomy" id="1177179"/>
    <lineage>
        <taxon>Bacteria</taxon>
        <taxon>Pseudomonadati</taxon>
        <taxon>Pseudomonadota</taxon>
        <taxon>Gammaproteobacteria</taxon>
        <taxon>Oceanospirillales</taxon>
        <taxon>Alcanivoracaceae</taxon>
        <taxon>Alcanivorax</taxon>
    </lineage>
</organism>
<gene>
    <name evidence="15" type="primary">atpC</name>
    <name evidence="20" type="ORF">A11A3_14522</name>
</gene>
<dbReference type="STRING" id="1177179.A11A3_14522"/>
<dbReference type="NCBIfam" id="TIGR01216">
    <property type="entry name" value="ATP_synt_epsi"/>
    <property type="match status" value="1"/>
</dbReference>
<dbReference type="GO" id="GO:0045259">
    <property type="term" value="C:proton-transporting ATP synthase complex"/>
    <property type="evidence" value="ECO:0007669"/>
    <property type="project" value="UniProtKB-KW"/>
</dbReference>
<dbReference type="PANTHER" id="PTHR13822:SF10">
    <property type="entry name" value="ATP SYNTHASE EPSILON CHAIN, CHLOROPLASTIC"/>
    <property type="match status" value="1"/>
</dbReference>
<proteinExistence type="inferred from homology"/>
<keyword evidence="10 15" id="KW-0472">Membrane</keyword>
<dbReference type="InterPro" id="IPR001469">
    <property type="entry name" value="ATP_synth_F1_dsu/esu"/>
</dbReference>
<keyword evidence="11 15" id="KW-0139">CF(1)</keyword>
<comment type="function">
    <text evidence="1 15">Produces ATP from ADP in the presence of a proton gradient across the membrane.</text>
</comment>
<sequence>MAMTVHCDIVSAERQLFSGLVEIVVASGAEGDLGIMPGHTPLLTRLKPGPVRVRKQNGEEEIFYVSGGFLEVQPKLVTVLADTAERAENMDEAEAERAKERAREALEGKNSEMDYSRAAATLAEAAAQLRTIEELKKKAKK</sequence>
<evidence type="ECO:0000256" key="1">
    <source>
        <dbReference type="ARBA" id="ARBA00003543"/>
    </source>
</evidence>
<keyword evidence="9 15" id="KW-0406">Ion transport</keyword>
<dbReference type="InterPro" id="IPR020547">
    <property type="entry name" value="ATP_synth_F1_esu_C"/>
</dbReference>
<dbReference type="HAMAP" id="MF_00530">
    <property type="entry name" value="ATP_synth_epsil_bac"/>
    <property type="match status" value="1"/>
</dbReference>
<evidence type="ECO:0000256" key="8">
    <source>
        <dbReference type="ARBA" id="ARBA00022781"/>
    </source>
</evidence>
<keyword evidence="6 15" id="KW-0813">Transport</keyword>